<dbReference type="CDD" id="cd01949">
    <property type="entry name" value="GGDEF"/>
    <property type="match status" value="1"/>
</dbReference>
<comment type="caution">
    <text evidence="6">The sequence shown here is derived from an EMBL/GenBank/DDBJ whole genome shotgun (WGS) entry which is preliminary data.</text>
</comment>
<dbReference type="SMART" id="SM00086">
    <property type="entry name" value="PAC"/>
    <property type="match status" value="2"/>
</dbReference>
<keyword evidence="1" id="KW-1133">Transmembrane helix</keyword>
<dbReference type="SUPFAM" id="SSF141868">
    <property type="entry name" value="EAL domain-like"/>
    <property type="match status" value="1"/>
</dbReference>
<sequence>MNKNNLSIPPTQLHNKRQLLALGVSFVILFFIFCAVVTLNYLRHEAYAQARKTTENLASSIEQTFDGMIDTIDVALLSVVDQIQYAKSSDAINAILSSQAHRVPHVAFMRITDEYGLVIHGADSHQEPVYLNDREFFQELANNPQLGLAISEPLFGKITKRWLWTFARRINKPDGRFGGMVYASIFTDDLEKLFQKIQIGSGGSIALRDQQLRLIARTTFDRSNPIPIGSASLSLPFQQSFKRNPTQGNYISDATSTDPLTRSYSYQRSAKYGYLVNVGLELDIALQTWDNQLKVAIAVISLFALTLFFLVRRVDYVWRQYDSAMKTLEDSKQALQEKHQLLINSENQHRSILEKLYTAIVVHAPDSRIIFSNSRASELLGLSEDQLHGKVAIDPAWCFTDENGRRLSPEHYPVQRALSTRQSFSEMVIGIRRPDDHETCWVQVSAFPELDEAGNIFQIVVNFNDITERKEAEMRWQFALEGAGDGVWDINLISKKGNFSKRYLEMLGYSEGRFANNYEEIYQLIHPDDFACLIDQMEEHIQHRTSQFAAEFRMRCQDGSYKWIFGRGIVVSTDEFGRSIRMVGTHTDISAMKNVEAKIWTEANYDPLTKLPNRRLFYDRIEENVKKAKREHETIALLFIDLDHFKEVNDTLGHDVGDQLLIQAADRIKSSVRIYDTVARLGGDEFTVILTGFHQSADIANLAGKIIDHLSEAFVIGGVESYVSASIGIALYPDDANTVVELTRNADQAMYSAKNSGRQCFRFFTKTMQESATQRMRLTTDLRHAIRQNQLHVYYQPILDLRQNHFYKAEALLRWQHPELGFVSPAEFIPIAEDTGMIHAIGDWVFMQTLEQIKSCQTVLGQSVQISVNKSPVQFLEDRGDQHHWLELMNEANISGESIVIEITEGVLINNDVRVSHSLLQCRDAGIQVAIDDFGTGYSSLSYLKKFHVDYLKIDQSFTQSLKLDSSEFALCEAIIVMAHKLGMQVIAEGVETEEQLTILKQMDCDFAQGYLLSRPIPADQLMTFLRHNNPSVPNA</sequence>
<dbReference type="FunFam" id="3.30.70.270:FF:000001">
    <property type="entry name" value="Diguanylate cyclase domain protein"/>
    <property type="match status" value="1"/>
</dbReference>
<name>A0A941IEA3_9BURK</name>
<dbReference type="Pfam" id="PF08447">
    <property type="entry name" value="PAS_3"/>
    <property type="match status" value="1"/>
</dbReference>
<feature type="transmembrane region" description="Helical" evidence="1">
    <location>
        <begin position="20"/>
        <end position="42"/>
    </location>
</feature>
<dbReference type="EMBL" id="JAGSPJ010000002">
    <property type="protein sequence ID" value="MBR7799426.1"/>
    <property type="molecule type" value="Genomic_DNA"/>
</dbReference>
<dbReference type="Gene3D" id="3.30.450.20">
    <property type="entry name" value="PAS domain"/>
    <property type="match status" value="4"/>
</dbReference>
<keyword evidence="1" id="KW-0472">Membrane</keyword>
<dbReference type="InterPro" id="IPR000160">
    <property type="entry name" value="GGDEF_dom"/>
</dbReference>
<keyword evidence="1" id="KW-0812">Transmembrane</keyword>
<dbReference type="Gene3D" id="3.20.20.450">
    <property type="entry name" value="EAL domain"/>
    <property type="match status" value="1"/>
</dbReference>
<dbReference type="Pfam" id="PF00990">
    <property type="entry name" value="GGDEF"/>
    <property type="match status" value="1"/>
</dbReference>
<reference evidence="6" key="1">
    <citation type="submission" date="2021-04" db="EMBL/GenBank/DDBJ databases">
        <title>novel species isolated from subtropical streams in China.</title>
        <authorList>
            <person name="Lu H."/>
        </authorList>
    </citation>
    <scope>NUCLEOTIDE SEQUENCE</scope>
    <source>
        <strain evidence="6">FT137W</strain>
    </source>
</reference>
<dbReference type="InterPro" id="IPR043128">
    <property type="entry name" value="Rev_trsase/Diguanyl_cyclase"/>
</dbReference>
<dbReference type="Pfam" id="PF08448">
    <property type="entry name" value="PAS_4"/>
    <property type="match status" value="1"/>
</dbReference>
<dbReference type="InterPro" id="IPR013656">
    <property type="entry name" value="PAS_4"/>
</dbReference>
<gene>
    <name evidence="6" type="ORF">KDM90_05380</name>
</gene>
<dbReference type="PANTHER" id="PTHR44757">
    <property type="entry name" value="DIGUANYLATE CYCLASE DGCP"/>
    <property type="match status" value="1"/>
</dbReference>
<evidence type="ECO:0000259" key="3">
    <source>
        <dbReference type="PROSITE" id="PS50113"/>
    </source>
</evidence>
<evidence type="ECO:0000313" key="7">
    <source>
        <dbReference type="Proteomes" id="UP000678545"/>
    </source>
</evidence>
<feature type="transmembrane region" description="Helical" evidence="1">
    <location>
        <begin position="295"/>
        <end position="311"/>
    </location>
</feature>
<dbReference type="Pfam" id="PF00563">
    <property type="entry name" value="EAL"/>
    <property type="match status" value="1"/>
</dbReference>
<dbReference type="InterPro" id="IPR029787">
    <property type="entry name" value="Nucleotide_cyclase"/>
</dbReference>
<dbReference type="CDD" id="cd00130">
    <property type="entry name" value="PAS"/>
    <property type="match status" value="2"/>
</dbReference>
<dbReference type="InterPro" id="IPR000014">
    <property type="entry name" value="PAS"/>
</dbReference>
<dbReference type="Gene3D" id="3.30.70.270">
    <property type="match status" value="1"/>
</dbReference>
<feature type="domain" description="PAC" evidence="3">
    <location>
        <begin position="425"/>
        <end position="478"/>
    </location>
</feature>
<dbReference type="PROSITE" id="PS50887">
    <property type="entry name" value="GGDEF"/>
    <property type="match status" value="1"/>
</dbReference>
<dbReference type="SUPFAM" id="SSF55073">
    <property type="entry name" value="Nucleotide cyclase"/>
    <property type="match status" value="1"/>
</dbReference>
<evidence type="ECO:0000256" key="1">
    <source>
        <dbReference type="SAM" id="Phobius"/>
    </source>
</evidence>
<dbReference type="InterPro" id="IPR013655">
    <property type="entry name" value="PAS_fold_3"/>
</dbReference>
<dbReference type="InterPro" id="IPR000700">
    <property type="entry name" value="PAS-assoc_C"/>
</dbReference>
<dbReference type="InterPro" id="IPR001633">
    <property type="entry name" value="EAL_dom"/>
</dbReference>
<evidence type="ECO:0000259" key="5">
    <source>
        <dbReference type="PROSITE" id="PS50887"/>
    </source>
</evidence>
<dbReference type="SUPFAM" id="SSF55785">
    <property type="entry name" value="PYP-like sensor domain (PAS domain)"/>
    <property type="match status" value="2"/>
</dbReference>
<dbReference type="SMART" id="SM00052">
    <property type="entry name" value="EAL"/>
    <property type="match status" value="1"/>
</dbReference>
<evidence type="ECO:0000313" key="6">
    <source>
        <dbReference type="EMBL" id="MBR7799426.1"/>
    </source>
</evidence>
<dbReference type="Proteomes" id="UP000678545">
    <property type="component" value="Unassembled WGS sequence"/>
</dbReference>
<dbReference type="AlphaFoldDB" id="A0A941IEA3"/>
<feature type="domain" description="PAC" evidence="3">
    <location>
        <begin position="548"/>
        <end position="601"/>
    </location>
</feature>
<dbReference type="CDD" id="cd12915">
    <property type="entry name" value="PDC2_DGC_like"/>
    <property type="match status" value="1"/>
</dbReference>
<feature type="domain" description="EAL" evidence="4">
    <location>
        <begin position="775"/>
        <end position="1030"/>
    </location>
</feature>
<proteinExistence type="predicted"/>
<dbReference type="CDD" id="cd01948">
    <property type="entry name" value="EAL"/>
    <property type="match status" value="1"/>
</dbReference>
<dbReference type="InterPro" id="IPR001610">
    <property type="entry name" value="PAC"/>
</dbReference>
<dbReference type="InterPro" id="IPR035919">
    <property type="entry name" value="EAL_sf"/>
</dbReference>
<dbReference type="PROSITE" id="PS50883">
    <property type="entry name" value="EAL"/>
    <property type="match status" value="1"/>
</dbReference>
<dbReference type="RefSeq" id="WP_212674586.1">
    <property type="nucleotide sequence ID" value="NZ_JAGSPJ010000002.1"/>
</dbReference>
<dbReference type="PANTHER" id="PTHR44757:SF2">
    <property type="entry name" value="BIOFILM ARCHITECTURE MAINTENANCE PROTEIN MBAA"/>
    <property type="match status" value="1"/>
</dbReference>
<dbReference type="PROSITE" id="PS50113">
    <property type="entry name" value="PAC"/>
    <property type="match status" value="2"/>
</dbReference>
<dbReference type="NCBIfam" id="TIGR00254">
    <property type="entry name" value="GGDEF"/>
    <property type="match status" value="1"/>
</dbReference>
<dbReference type="InterPro" id="IPR035965">
    <property type="entry name" value="PAS-like_dom_sf"/>
</dbReference>
<dbReference type="InterPro" id="IPR052155">
    <property type="entry name" value="Biofilm_reg_signaling"/>
</dbReference>
<organism evidence="6 7">
    <name type="scientific">Undibacterium fentianense</name>
    <dbReference type="NCBI Taxonomy" id="2828728"/>
    <lineage>
        <taxon>Bacteria</taxon>
        <taxon>Pseudomonadati</taxon>
        <taxon>Pseudomonadota</taxon>
        <taxon>Betaproteobacteria</taxon>
        <taxon>Burkholderiales</taxon>
        <taxon>Oxalobacteraceae</taxon>
        <taxon>Undibacterium</taxon>
    </lineage>
</organism>
<evidence type="ECO:0000259" key="2">
    <source>
        <dbReference type="PROSITE" id="PS50112"/>
    </source>
</evidence>
<evidence type="ECO:0000259" key="4">
    <source>
        <dbReference type="PROSITE" id="PS50883"/>
    </source>
</evidence>
<feature type="domain" description="PAS" evidence="2">
    <location>
        <begin position="345"/>
        <end position="390"/>
    </location>
</feature>
<feature type="domain" description="PAS" evidence="2">
    <location>
        <begin position="472"/>
        <end position="544"/>
    </location>
</feature>
<dbReference type="SMART" id="SM00267">
    <property type="entry name" value="GGDEF"/>
    <property type="match status" value="1"/>
</dbReference>
<dbReference type="NCBIfam" id="TIGR00229">
    <property type="entry name" value="sensory_box"/>
    <property type="match status" value="2"/>
</dbReference>
<feature type="domain" description="GGDEF" evidence="5">
    <location>
        <begin position="633"/>
        <end position="766"/>
    </location>
</feature>
<dbReference type="SMART" id="SM00091">
    <property type="entry name" value="PAS"/>
    <property type="match status" value="2"/>
</dbReference>
<protein>
    <submittedName>
        <fullName evidence="6">EAL domain-containing protein</fullName>
    </submittedName>
</protein>
<dbReference type="GO" id="GO:0003824">
    <property type="term" value="F:catalytic activity"/>
    <property type="evidence" value="ECO:0007669"/>
    <property type="project" value="UniProtKB-ARBA"/>
</dbReference>
<accession>A0A941IEA3</accession>
<keyword evidence="7" id="KW-1185">Reference proteome</keyword>
<dbReference type="CDD" id="cd12914">
    <property type="entry name" value="PDC1_DGC_like"/>
    <property type="match status" value="1"/>
</dbReference>
<dbReference type="PROSITE" id="PS50112">
    <property type="entry name" value="PAS"/>
    <property type="match status" value="2"/>
</dbReference>